<evidence type="ECO:0000256" key="13">
    <source>
        <dbReference type="ARBA" id="ARBA00047659"/>
    </source>
</evidence>
<evidence type="ECO:0000313" key="18">
    <source>
        <dbReference type="Proteomes" id="UP000437736"/>
    </source>
</evidence>
<dbReference type="PANTHER" id="PTHR11712">
    <property type="entry name" value="POLYKETIDE SYNTHASE-RELATED"/>
    <property type="match status" value="1"/>
</dbReference>
<evidence type="ECO:0000256" key="10">
    <source>
        <dbReference type="ARBA" id="ARBA00023315"/>
    </source>
</evidence>
<dbReference type="EC" id="2.3.1.179" evidence="3 14"/>
<dbReference type="InterPro" id="IPR018201">
    <property type="entry name" value="Ketoacyl_synth_AS"/>
</dbReference>
<dbReference type="InterPro" id="IPR017568">
    <property type="entry name" value="3-oxoacyl-ACP_synth-2"/>
</dbReference>
<evidence type="ECO:0000256" key="6">
    <source>
        <dbReference type="ARBA" id="ARBA00022679"/>
    </source>
</evidence>
<dbReference type="InterPro" id="IPR000794">
    <property type="entry name" value="Beta-ketoacyl_synthase"/>
</dbReference>
<comment type="catalytic activity">
    <reaction evidence="12 14">
        <text>(9Z)-hexadecenoyl-[ACP] + malonyl-[ACP] + H(+) = 3-oxo-(11Z)-octadecenoyl-[ACP] + holo-[ACP] + CO2</text>
        <dbReference type="Rhea" id="RHEA:55040"/>
        <dbReference type="Rhea" id="RHEA-COMP:9623"/>
        <dbReference type="Rhea" id="RHEA-COMP:9685"/>
        <dbReference type="Rhea" id="RHEA-COMP:10800"/>
        <dbReference type="Rhea" id="RHEA-COMP:14074"/>
        <dbReference type="ChEBI" id="CHEBI:15378"/>
        <dbReference type="ChEBI" id="CHEBI:16526"/>
        <dbReference type="ChEBI" id="CHEBI:64479"/>
        <dbReference type="ChEBI" id="CHEBI:78449"/>
        <dbReference type="ChEBI" id="CHEBI:83989"/>
        <dbReference type="ChEBI" id="CHEBI:138538"/>
        <dbReference type="EC" id="2.3.1.179"/>
    </reaction>
</comment>
<accession>A0ABW9QUT2</accession>
<dbReference type="SUPFAM" id="SSF53901">
    <property type="entry name" value="Thiolase-like"/>
    <property type="match status" value="2"/>
</dbReference>
<evidence type="ECO:0000256" key="15">
    <source>
        <dbReference type="RuleBase" id="RU003694"/>
    </source>
</evidence>
<evidence type="ECO:0000256" key="14">
    <source>
        <dbReference type="PIRNR" id="PIRNR000447"/>
    </source>
</evidence>
<keyword evidence="8" id="KW-0443">Lipid metabolism</keyword>
<dbReference type="PROSITE" id="PS00606">
    <property type="entry name" value="KS3_1"/>
    <property type="match status" value="1"/>
</dbReference>
<dbReference type="Pfam" id="PF00109">
    <property type="entry name" value="ketoacyl-synt"/>
    <property type="match status" value="1"/>
</dbReference>
<comment type="function">
    <text evidence="11 14">Involved in the type II fatty acid elongation cycle. Catalyzes the elongation of a wide range of acyl-ACP by the addition of two carbons from malonyl-ACP to an acyl acceptor. Can efficiently catalyze the conversion of palmitoleoyl-ACP (cis-hexadec-9-enoyl-ACP) to cis-vaccenoyl-ACP (cis-octadec-11-enoyl-ACP), an essential step in the thermal regulation of fatty acid composition.</text>
</comment>
<dbReference type="InterPro" id="IPR016039">
    <property type="entry name" value="Thiolase-like"/>
</dbReference>
<sequence>MHNATGRRVVVTGIGAISPLGHTADSTWDGLVSGRSGVAGVEGFDSADLPVRIAAQVRGFDPVAVFGKRQARHLDRVVQLALVATREAVESAKLDVAADPHRVGVVYGTGIGGLHSLEEGHRTLLDRGPDWINPYLLPMMIPNMAAGQIAMEWGIRGPSSCTITACSASAQAIGEASDLIRLGRADAVVCGGAEASITRLGLSGFAAMKALSTRNDEPERASRPFDLRRDGFVMGEAAATLVLEERDYALRRGAPILAELAGYGATSDAHHVTSPLPDGDGAMRAMLVACADAGIAPDEVGYINAHGTATPPNDRTEALAVRRIWGDRTPAISSTKSMTGHTLGAAGALESVACIKALTAGVLPPTVNLDEPDPDCAADHVALTARVADVSVAMSNSFGFGGHNASLVFRRA</sequence>
<dbReference type="InterPro" id="IPR020841">
    <property type="entry name" value="PKS_Beta-ketoAc_synthase_dom"/>
</dbReference>
<organism evidence="17 18">
    <name type="scientific">Acidiferrimicrobium australe</name>
    <dbReference type="NCBI Taxonomy" id="2664430"/>
    <lineage>
        <taxon>Bacteria</taxon>
        <taxon>Bacillati</taxon>
        <taxon>Actinomycetota</taxon>
        <taxon>Acidimicrobiia</taxon>
        <taxon>Acidimicrobiales</taxon>
        <taxon>Acidimicrobiaceae</taxon>
        <taxon>Acidiferrimicrobium</taxon>
    </lineage>
</organism>
<dbReference type="Gene3D" id="3.40.47.10">
    <property type="match status" value="1"/>
</dbReference>
<dbReference type="Proteomes" id="UP000437736">
    <property type="component" value="Unassembled WGS sequence"/>
</dbReference>
<evidence type="ECO:0000256" key="8">
    <source>
        <dbReference type="ARBA" id="ARBA00023098"/>
    </source>
</evidence>
<evidence type="ECO:0000256" key="7">
    <source>
        <dbReference type="ARBA" id="ARBA00022832"/>
    </source>
</evidence>
<keyword evidence="9 14" id="KW-0275">Fatty acid biosynthesis</keyword>
<comment type="caution">
    <text evidence="17">The sequence shown here is derived from an EMBL/GenBank/DDBJ whole genome shotgun (WGS) entry which is preliminary data.</text>
</comment>
<keyword evidence="5 14" id="KW-0444">Lipid biosynthesis</keyword>
<dbReference type="SMART" id="SM00825">
    <property type="entry name" value="PKS_KS"/>
    <property type="match status" value="1"/>
</dbReference>
<dbReference type="Pfam" id="PF02801">
    <property type="entry name" value="Ketoacyl-synt_C"/>
    <property type="match status" value="1"/>
</dbReference>
<protein>
    <recommendedName>
        <fullName evidence="4 14">3-oxoacyl-[acyl-carrier-protein] synthase 2</fullName>
        <ecNumber evidence="3 14">2.3.1.179</ecNumber>
    </recommendedName>
</protein>
<dbReference type="EMBL" id="WJHE01000558">
    <property type="protein sequence ID" value="MST33320.1"/>
    <property type="molecule type" value="Genomic_DNA"/>
</dbReference>
<dbReference type="InterPro" id="IPR014031">
    <property type="entry name" value="Ketoacyl_synth_C"/>
</dbReference>
<dbReference type="NCBIfam" id="TIGR03150">
    <property type="entry name" value="fabF"/>
    <property type="match status" value="1"/>
</dbReference>
<feature type="domain" description="Ketosynthase family 3 (KS3)" evidence="16">
    <location>
        <begin position="6"/>
        <end position="411"/>
    </location>
</feature>
<keyword evidence="10 14" id="KW-0012">Acyltransferase</keyword>
<evidence type="ECO:0000256" key="5">
    <source>
        <dbReference type="ARBA" id="ARBA00022516"/>
    </source>
</evidence>
<comment type="catalytic activity">
    <reaction evidence="13 14">
        <text>a fatty acyl-[ACP] + malonyl-[ACP] + H(+) = a 3-oxoacyl-[ACP] + holo-[ACP] + CO2</text>
        <dbReference type="Rhea" id="RHEA:22836"/>
        <dbReference type="Rhea" id="RHEA-COMP:9623"/>
        <dbReference type="Rhea" id="RHEA-COMP:9685"/>
        <dbReference type="Rhea" id="RHEA-COMP:9916"/>
        <dbReference type="Rhea" id="RHEA-COMP:14125"/>
        <dbReference type="ChEBI" id="CHEBI:15378"/>
        <dbReference type="ChEBI" id="CHEBI:16526"/>
        <dbReference type="ChEBI" id="CHEBI:64479"/>
        <dbReference type="ChEBI" id="CHEBI:78449"/>
        <dbReference type="ChEBI" id="CHEBI:78776"/>
        <dbReference type="ChEBI" id="CHEBI:138651"/>
    </reaction>
</comment>
<comment type="pathway">
    <text evidence="1 14">Lipid metabolism; fatty acid biosynthesis.</text>
</comment>
<dbReference type="PIRSF" id="PIRSF000447">
    <property type="entry name" value="KAS_II"/>
    <property type="match status" value="1"/>
</dbReference>
<evidence type="ECO:0000256" key="4">
    <source>
        <dbReference type="ARBA" id="ARBA00014657"/>
    </source>
</evidence>
<gene>
    <name evidence="17" type="primary">fabF</name>
    <name evidence="17" type="ORF">GHK86_11400</name>
</gene>
<comment type="similarity">
    <text evidence="2 14 15">Belongs to the thiolase-like superfamily. Beta-ketoacyl-ACP synthases family.</text>
</comment>
<evidence type="ECO:0000256" key="1">
    <source>
        <dbReference type="ARBA" id="ARBA00005194"/>
    </source>
</evidence>
<proteinExistence type="inferred from homology"/>
<keyword evidence="7" id="KW-0276">Fatty acid metabolism</keyword>
<keyword evidence="6 14" id="KW-0808">Transferase</keyword>
<dbReference type="CDD" id="cd00834">
    <property type="entry name" value="KAS_I_II"/>
    <property type="match status" value="1"/>
</dbReference>
<evidence type="ECO:0000256" key="11">
    <source>
        <dbReference type="ARBA" id="ARBA00024006"/>
    </source>
</evidence>
<dbReference type="PANTHER" id="PTHR11712:SF336">
    <property type="entry name" value="3-OXOACYL-[ACYL-CARRIER-PROTEIN] SYNTHASE, MITOCHONDRIAL"/>
    <property type="match status" value="1"/>
</dbReference>
<dbReference type="InterPro" id="IPR014030">
    <property type="entry name" value="Ketoacyl_synth_N"/>
</dbReference>
<evidence type="ECO:0000256" key="3">
    <source>
        <dbReference type="ARBA" id="ARBA00012356"/>
    </source>
</evidence>
<evidence type="ECO:0000256" key="12">
    <source>
        <dbReference type="ARBA" id="ARBA00047318"/>
    </source>
</evidence>
<evidence type="ECO:0000259" key="16">
    <source>
        <dbReference type="PROSITE" id="PS52004"/>
    </source>
</evidence>
<evidence type="ECO:0000256" key="9">
    <source>
        <dbReference type="ARBA" id="ARBA00023160"/>
    </source>
</evidence>
<dbReference type="GO" id="GO:0004315">
    <property type="term" value="F:3-oxoacyl-[acyl-carrier-protein] synthase activity"/>
    <property type="evidence" value="ECO:0007669"/>
    <property type="project" value="UniProtKB-EC"/>
</dbReference>
<dbReference type="NCBIfam" id="NF005589">
    <property type="entry name" value="PRK07314.1"/>
    <property type="match status" value="1"/>
</dbReference>
<name>A0ABW9QUT2_9ACTN</name>
<evidence type="ECO:0000256" key="2">
    <source>
        <dbReference type="ARBA" id="ARBA00008467"/>
    </source>
</evidence>
<keyword evidence="18" id="KW-1185">Reference proteome</keyword>
<reference evidence="17 18" key="1">
    <citation type="submission" date="2019-11" db="EMBL/GenBank/DDBJ databases">
        <title>Acidiferrimicrobium australis gen. nov., sp. nov., an acidophilic and obligately heterotrophic, member of the Actinobacteria that catalyses dissimilatory oxido- reduction of iron isolated from metal-rich acidic water in Chile.</title>
        <authorList>
            <person name="Gonzalez D."/>
            <person name="Huber K."/>
            <person name="Hedrich S."/>
            <person name="Rojas-Villalobos C."/>
            <person name="Quatrini R."/>
            <person name="Dinamarca M.A."/>
            <person name="Schwarz A."/>
            <person name="Canales C."/>
            <person name="Nancucheo I."/>
        </authorList>
    </citation>
    <scope>NUCLEOTIDE SEQUENCE [LARGE SCALE GENOMIC DNA]</scope>
    <source>
        <strain evidence="17 18">USS-CCA1</strain>
    </source>
</reference>
<dbReference type="PROSITE" id="PS52004">
    <property type="entry name" value="KS3_2"/>
    <property type="match status" value="1"/>
</dbReference>
<evidence type="ECO:0000313" key="17">
    <source>
        <dbReference type="EMBL" id="MST33320.1"/>
    </source>
</evidence>